<feature type="signal peptide" evidence="1">
    <location>
        <begin position="1"/>
        <end position="23"/>
    </location>
</feature>
<evidence type="ECO:0000313" key="4">
    <source>
        <dbReference type="Proteomes" id="UP001501237"/>
    </source>
</evidence>
<dbReference type="PANTHER" id="PTHR31528">
    <property type="entry name" value="4-AMINO-5-HYDROXYMETHYL-2-METHYLPYRIMIDINE PHOSPHATE SYNTHASE THI11-RELATED"/>
    <property type="match status" value="1"/>
</dbReference>
<dbReference type="PROSITE" id="PS51257">
    <property type="entry name" value="PROKAR_LIPOPROTEIN"/>
    <property type="match status" value="1"/>
</dbReference>
<keyword evidence="1" id="KW-0732">Signal</keyword>
<dbReference type="Pfam" id="PF09084">
    <property type="entry name" value="NMT1"/>
    <property type="match status" value="1"/>
</dbReference>
<accession>A0ABP6QFF4</accession>
<proteinExistence type="predicted"/>
<dbReference type="InterPro" id="IPR027939">
    <property type="entry name" value="NMT1/THI5"/>
</dbReference>
<sequence>MTSPLTRGVLGATALAACLALSAACGGEKTAETKARSGVLSGVCPATVVLQTDWDPEAEHSAFYRLLGDGYTVDGKAKSAKGPLMAAGTDTGVDVEIRIGGSSIGYQTAEPVLYQDKDILLAYGRVSEHLATYKKTPVVSVFAQMEKSPYAIYWDPATYPAARTIADLKKDKVKILFGSETTVWQEYLVGSGIVDKSQVDQSDSPKPATFVAAGGKVAEAGFITAEPYMYEVETKAWGKPVKGQLIHDTGFPEYFQSVVVRREDLTKEKDCLTKLVPILQRAEADYIADPAPTGKLLADLADRYQTSWVYTTAQADAAAKAQVDLGLVGNGDDAVLGNYDLKRVQTLIDLIGKYAPDADISGITPADLVTNEFIDPSIGLKP</sequence>
<dbReference type="RefSeq" id="WP_344833139.1">
    <property type="nucleotide sequence ID" value="NZ_BAAAUV010000014.1"/>
</dbReference>
<dbReference type="EMBL" id="BAAAUV010000014">
    <property type="protein sequence ID" value="GAA3224911.1"/>
    <property type="molecule type" value="Genomic_DNA"/>
</dbReference>
<evidence type="ECO:0000313" key="3">
    <source>
        <dbReference type="EMBL" id="GAA3224911.1"/>
    </source>
</evidence>
<dbReference type="Proteomes" id="UP001501237">
    <property type="component" value="Unassembled WGS sequence"/>
</dbReference>
<name>A0ABP6QFF4_9ACTN</name>
<keyword evidence="4" id="KW-1185">Reference proteome</keyword>
<gene>
    <name evidence="3" type="ORF">GCM10010468_52270</name>
</gene>
<feature type="domain" description="SsuA/THI5-like" evidence="2">
    <location>
        <begin position="91"/>
        <end position="291"/>
    </location>
</feature>
<dbReference type="Gene3D" id="3.40.190.10">
    <property type="entry name" value="Periplasmic binding protein-like II"/>
    <property type="match status" value="2"/>
</dbReference>
<reference evidence="4" key="1">
    <citation type="journal article" date="2019" name="Int. J. Syst. Evol. Microbiol.">
        <title>The Global Catalogue of Microorganisms (GCM) 10K type strain sequencing project: providing services to taxonomists for standard genome sequencing and annotation.</title>
        <authorList>
            <consortium name="The Broad Institute Genomics Platform"/>
            <consortium name="The Broad Institute Genome Sequencing Center for Infectious Disease"/>
            <person name="Wu L."/>
            <person name="Ma J."/>
        </authorList>
    </citation>
    <scope>NUCLEOTIDE SEQUENCE [LARGE SCALE GENOMIC DNA]</scope>
    <source>
        <strain evidence="4">JCM 9377</strain>
    </source>
</reference>
<protein>
    <submittedName>
        <fullName evidence="3">Nitrate ABC transporter substrate-binding protein</fullName>
    </submittedName>
</protein>
<feature type="chain" id="PRO_5045557324" evidence="1">
    <location>
        <begin position="24"/>
        <end position="382"/>
    </location>
</feature>
<dbReference type="PANTHER" id="PTHR31528:SF3">
    <property type="entry name" value="THIAMINE BIOSYNTHESIS PROTEIN HI_0357-RELATED"/>
    <property type="match status" value="1"/>
</dbReference>
<dbReference type="InterPro" id="IPR015168">
    <property type="entry name" value="SsuA/THI5"/>
</dbReference>
<evidence type="ECO:0000259" key="2">
    <source>
        <dbReference type="Pfam" id="PF09084"/>
    </source>
</evidence>
<organism evidence="3 4">
    <name type="scientific">Actinocorallia longicatena</name>
    <dbReference type="NCBI Taxonomy" id="111803"/>
    <lineage>
        <taxon>Bacteria</taxon>
        <taxon>Bacillati</taxon>
        <taxon>Actinomycetota</taxon>
        <taxon>Actinomycetes</taxon>
        <taxon>Streptosporangiales</taxon>
        <taxon>Thermomonosporaceae</taxon>
        <taxon>Actinocorallia</taxon>
    </lineage>
</organism>
<evidence type="ECO:0000256" key="1">
    <source>
        <dbReference type="SAM" id="SignalP"/>
    </source>
</evidence>
<comment type="caution">
    <text evidence="3">The sequence shown here is derived from an EMBL/GenBank/DDBJ whole genome shotgun (WGS) entry which is preliminary data.</text>
</comment>